<evidence type="ECO:0000313" key="1">
    <source>
        <dbReference type="EMBL" id="RDE50027.1"/>
    </source>
</evidence>
<dbReference type="Proteomes" id="UP000253831">
    <property type="component" value="Unassembled WGS sequence"/>
</dbReference>
<sequence length="84" mass="9056">MKRKLILPTEVKVCATCSYWDGERKVDTEMQLVVVSESCVGECLVQSKASPSLTEASAESRDCLWEHLAPDEVAPGELEGGSAA</sequence>
<accession>A0A369XP95</accession>
<gene>
    <name evidence="1" type="ORF">DVS81_13290</name>
</gene>
<comment type="caution">
    <text evidence="1">The sequence shown here is derived from an EMBL/GenBank/DDBJ whole genome shotgun (WGS) entry which is preliminary data.</text>
</comment>
<organism evidence="1 2">
    <name type="scientific">Candidatus Accumulibacter meliphilus</name>
    <dbReference type="NCBI Taxonomy" id="2211374"/>
    <lineage>
        <taxon>Bacteria</taxon>
        <taxon>Pseudomonadati</taxon>
        <taxon>Pseudomonadota</taxon>
        <taxon>Betaproteobacteria</taxon>
        <taxon>Candidatus Accumulibacter</taxon>
    </lineage>
</organism>
<dbReference type="EMBL" id="QPGA01000027">
    <property type="protein sequence ID" value="RDE50027.1"/>
    <property type="molecule type" value="Genomic_DNA"/>
</dbReference>
<protein>
    <submittedName>
        <fullName evidence="1">Uncharacterized protein</fullName>
    </submittedName>
</protein>
<evidence type="ECO:0000313" key="2">
    <source>
        <dbReference type="Proteomes" id="UP000253831"/>
    </source>
</evidence>
<dbReference type="AlphaFoldDB" id="A0A369XP95"/>
<reference evidence="1 2" key="1">
    <citation type="submission" date="2018-05" db="EMBL/GenBank/DDBJ databases">
        <title>Integrated omic analyses show evidence that a Ca. Accumulibacter phosphatis strain performs denitrification under micro-aerobic conditions.</title>
        <authorList>
            <person name="Camejo P.Y."/>
            <person name="Katherine M.D."/>
            <person name="Daniel N.R."/>
        </authorList>
    </citation>
    <scope>NUCLEOTIDE SEQUENCE [LARGE SCALE GENOMIC DNA]</scope>
    <source>
        <strain evidence="1">UW-LDO-IC</strain>
    </source>
</reference>
<proteinExistence type="predicted"/>
<name>A0A369XP95_9PROT</name>